<dbReference type="STRING" id="1407499.HHUB_3109"/>
<dbReference type="CDD" id="cd05233">
    <property type="entry name" value="SDR_c"/>
    <property type="match status" value="1"/>
</dbReference>
<dbReference type="Gene3D" id="3.40.50.720">
    <property type="entry name" value="NAD(P)-binding Rossmann-like Domain"/>
    <property type="match status" value="1"/>
</dbReference>
<dbReference type="InterPro" id="IPR057326">
    <property type="entry name" value="KR_dom"/>
</dbReference>
<evidence type="ECO:0000313" key="5">
    <source>
        <dbReference type="Proteomes" id="UP000066737"/>
    </source>
</evidence>
<accession>A0A0U5H3I6</accession>
<dbReference type="PANTHER" id="PTHR43669">
    <property type="entry name" value="5-KETO-D-GLUCONATE 5-REDUCTASE"/>
    <property type="match status" value="1"/>
</dbReference>
<protein>
    <submittedName>
        <fullName evidence="4">Probable oxidoreductase (Short-chain dehydrogenase family)</fullName>
        <ecNumber evidence="4">1.1.1.-</ecNumber>
    </submittedName>
</protein>
<dbReference type="Pfam" id="PF13561">
    <property type="entry name" value="adh_short_C2"/>
    <property type="match status" value="1"/>
</dbReference>
<evidence type="ECO:0000313" key="4">
    <source>
        <dbReference type="EMBL" id="CQH60007.1"/>
    </source>
</evidence>
<dbReference type="InterPro" id="IPR002347">
    <property type="entry name" value="SDR_fam"/>
</dbReference>
<dbReference type="OrthoDB" id="213346at2157"/>
<dbReference type="SMART" id="SM00822">
    <property type="entry name" value="PKS_KR"/>
    <property type="match status" value="1"/>
</dbReference>
<dbReference type="EMBL" id="LN831302">
    <property type="protein sequence ID" value="CQH60007.1"/>
    <property type="molecule type" value="Genomic_DNA"/>
</dbReference>
<name>A0A0U5H3I6_9EURY</name>
<dbReference type="GeneID" id="26659731"/>
<dbReference type="KEGG" id="hhb:Hhub_3109"/>
<evidence type="ECO:0000256" key="2">
    <source>
        <dbReference type="ARBA" id="ARBA00023002"/>
    </source>
</evidence>
<feature type="domain" description="Ketoreductase" evidence="3">
    <location>
        <begin position="2"/>
        <end position="182"/>
    </location>
</feature>
<dbReference type="Proteomes" id="UP000066737">
    <property type="component" value="Chromosome I"/>
</dbReference>
<proteinExistence type="inferred from homology"/>
<sequence>MTTVVVTGATGGLGEAVARAFADEGATVVLAGRDRDALGELADELGGEFLRADVRDEYELERLMERASKAGDASGIDVVVPCAAVYHGPAGETPLPEESYSAFDDTMRTNARSVFAAVREALPHMDETGRVVIPTGSVARDSDPGFGAYAVSKAAVEGIARQFAADCEQAVGCVDPGAVDTALHGMGGRDPDEVAGLFTWAASEPERLDGAVLDLGDWRAAD</sequence>
<dbReference type="PRINTS" id="PR00081">
    <property type="entry name" value="GDHRDH"/>
</dbReference>
<dbReference type="SUPFAM" id="SSF51735">
    <property type="entry name" value="NAD(P)-binding Rossmann-fold domains"/>
    <property type="match status" value="1"/>
</dbReference>
<evidence type="ECO:0000259" key="3">
    <source>
        <dbReference type="SMART" id="SM00822"/>
    </source>
</evidence>
<dbReference type="AlphaFoldDB" id="A0A0U5H3I6"/>
<dbReference type="GO" id="GO:0016491">
    <property type="term" value="F:oxidoreductase activity"/>
    <property type="evidence" value="ECO:0007669"/>
    <property type="project" value="UniProtKB-KW"/>
</dbReference>
<organism evidence="4 5">
    <name type="scientific">Halobacterium hubeiense</name>
    <dbReference type="NCBI Taxonomy" id="1407499"/>
    <lineage>
        <taxon>Archaea</taxon>
        <taxon>Methanobacteriati</taxon>
        <taxon>Methanobacteriota</taxon>
        <taxon>Stenosarchaea group</taxon>
        <taxon>Halobacteria</taxon>
        <taxon>Halobacteriales</taxon>
        <taxon>Halobacteriaceae</taxon>
        <taxon>Halobacterium</taxon>
    </lineage>
</organism>
<comment type="similarity">
    <text evidence="1">Belongs to the short-chain dehydrogenases/reductases (SDR) family.</text>
</comment>
<keyword evidence="2 4" id="KW-0560">Oxidoreductase</keyword>
<dbReference type="EC" id="1.1.1.-" evidence="4"/>
<dbReference type="InterPro" id="IPR036291">
    <property type="entry name" value="NAD(P)-bd_dom_sf"/>
</dbReference>
<evidence type="ECO:0000256" key="1">
    <source>
        <dbReference type="ARBA" id="ARBA00006484"/>
    </source>
</evidence>
<reference evidence="5" key="1">
    <citation type="journal article" date="2016" name="Environ. Microbiol.">
        <title>The complete genome of a viable archaeum isolated from 123-million-year-old rock salt.</title>
        <authorList>
            <person name="Jaakkola S.T."/>
            <person name="Pfeiffer F."/>
            <person name="Ravantti J.J."/>
            <person name="Guo Q."/>
            <person name="Liu Y."/>
            <person name="Chen X."/>
            <person name="Ma H."/>
            <person name="Yang C."/>
            <person name="Oksanen H.M."/>
            <person name="Bamford D.H."/>
        </authorList>
    </citation>
    <scope>NUCLEOTIDE SEQUENCE</scope>
    <source>
        <strain evidence="5">JI20-1</strain>
    </source>
</reference>
<gene>
    <name evidence="4" type="ORF">HHUB_3109</name>
</gene>
<dbReference type="PANTHER" id="PTHR43669:SF3">
    <property type="entry name" value="ALCOHOL DEHYDROGENASE, PUTATIVE (AFU_ORTHOLOGUE AFUA_3G03445)-RELATED"/>
    <property type="match status" value="1"/>
</dbReference>
<keyword evidence="5" id="KW-1185">Reference proteome</keyword>
<dbReference type="RefSeq" id="WP_059057490.1">
    <property type="nucleotide sequence ID" value="NZ_CEML01000001.1"/>
</dbReference>